<keyword evidence="3" id="KW-0812">Transmembrane</keyword>
<name>A0A7U7JF13_RALSL</name>
<dbReference type="InterPro" id="IPR036188">
    <property type="entry name" value="FAD/NAD-bd_sf"/>
</dbReference>
<evidence type="ECO:0000256" key="1">
    <source>
        <dbReference type="SAM" id="MobiDB-lite"/>
    </source>
</evidence>
<dbReference type="Gene3D" id="3.50.50.60">
    <property type="entry name" value="FAD/NAD(P)-binding domain"/>
    <property type="match status" value="1"/>
</dbReference>
<dbReference type="PANTHER" id="PTHR43747">
    <property type="entry name" value="FAD-BINDING PROTEIN"/>
    <property type="match status" value="1"/>
</dbReference>
<protein>
    <submittedName>
        <fullName evidence="3">Oxidoreductase transmembrane protein</fullName>
    </submittedName>
</protein>
<feature type="compositionally biased region" description="Basic residues" evidence="1">
    <location>
        <begin position="240"/>
        <end position="255"/>
    </location>
</feature>
<reference evidence="3" key="1">
    <citation type="submission" date="2014-11" db="EMBL/GenBank/DDBJ databases">
        <authorList>
            <person name="Genoscope - CEA"/>
        </authorList>
    </citation>
    <scope>NUCLEOTIDE SEQUENCE</scope>
    <source>
        <strain evidence="3">IPO1609</strain>
    </source>
</reference>
<dbReference type="PRINTS" id="PR00420">
    <property type="entry name" value="RNGMNOXGNASE"/>
</dbReference>
<dbReference type="AlphaFoldDB" id="A0A7U7JF13"/>
<dbReference type="Pfam" id="PF01494">
    <property type="entry name" value="FAD_binding_3"/>
    <property type="match status" value="1"/>
</dbReference>
<feature type="domain" description="FAD-binding" evidence="2">
    <location>
        <begin position="14"/>
        <end position="189"/>
    </location>
</feature>
<evidence type="ECO:0000313" key="3">
    <source>
        <dbReference type="EMBL" id="CEJ17733.1"/>
    </source>
</evidence>
<feature type="region of interest" description="Disordered" evidence="1">
    <location>
        <begin position="240"/>
        <end position="261"/>
    </location>
</feature>
<accession>A0A7U7JF13</accession>
<keyword evidence="3" id="KW-0472">Membrane</keyword>
<gene>
    <name evidence="3" type="ORF">RSIPO_04431</name>
</gene>
<keyword evidence="4" id="KW-1185">Reference proteome</keyword>
<dbReference type="InterPro" id="IPR002938">
    <property type="entry name" value="FAD-bd"/>
</dbReference>
<organism evidence="3 4">
    <name type="scientific">Ralstonia solanacearum IPO1609</name>
    <dbReference type="NCBI Taxonomy" id="564066"/>
    <lineage>
        <taxon>Bacteria</taxon>
        <taxon>Pseudomonadati</taxon>
        <taxon>Pseudomonadota</taxon>
        <taxon>Betaproteobacteria</taxon>
        <taxon>Burkholderiales</taxon>
        <taxon>Burkholderiaceae</taxon>
        <taxon>Ralstonia</taxon>
        <taxon>Ralstonia solanacearum species complex</taxon>
    </lineage>
</organism>
<proteinExistence type="predicted"/>
<evidence type="ECO:0000259" key="2">
    <source>
        <dbReference type="Pfam" id="PF01494"/>
    </source>
</evidence>
<dbReference type="PANTHER" id="PTHR43747:SF1">
    <property type="entry name" value="SLR1998 PROTEIN"/>
    <property type="match status" value="1"/>
</dbReference>
<dbReference type="GO" id="GO:0071949">
    <property type="term" value="F:FAD binding"/>
    <property type="evidence" value="ECO:0007669"/>
    <property type="project" value="InterPro"/>
</dbReference>
<sequence>MTKKQDPINSPEHVDVAIIGAGPAGAVAAALLRQAGQQVLVLERQHFPRFSIGESLLPQSMAYLEQAGMLRAVVEAGFQYKNGAYFVHGDQTAAYDFRDKHSDGWGTTYQVERAAFDQILINCAADQGADVRFGHSVLAVQPGDAPTLEVQTESGDTYTVHARFILDASGFGRVLPRLLNLETPTRMPTRAALFTHVRDALPAGTTDRPQQDLRRHPSRAARCLVLDDPAGRRPLFGRLRGRSKLSRSSRSRARGRVAGVDPRRTHHRLADRGCALPDAGAPHRGIRRQRRETARPRLCAARQCR</sequence>
<dbReference type="EMBL" id="LN651281">
    <property type="protein sequence ID" value="CEJ17733.1"/>
    <property type="molecule type" value="Genomic_DNA"/>
</dbReference>
<evidence type="ECO:0000313" key="4">
    <source>
        <dbReference type="Proteomes" id="UP000053470"/>
    </source>
</evidence>
<reference evidence="3" key="2">
    <citation type="submission" date="2022-04" db="EMBL/GenBank/DDBJ databases">
        <title>Genomic draft of R. solanacearum strain IPO1609, a phylotype IIB1/biovar 2/race 3 strain isolated from potato in Europe.</title>
        <authorList>
            <person name="Boucher C."/>
            <person name="Carrere S."/>
            <person name="Dossat C."/>
            <person name="Elbaz M."/>
            <person name="Genin S."/>
            <person name="Gouzy J."/>
            <person name="Prior P."/>
            <person name="Segurens B."/>
            <person name="Wincker P."/>
        </authorList>
    </citation>
    <scope>NUCLEOTIDE SEQUENCE</scope>
    <source>
        <strain evidence="3">IPO1609</strain>
    </source>
</reference>
<dbReference type="SUPFAM" id="SSF51905">
    <property type="entry name" value="FAD/NAD(P)-binding domain"/>
    <property type="match status" value="1"/>
</dbReference>
<dbReference type="InterPro" id="IPR050816">
    <property type="entry name" value="Flavin-dep_Halogenase_NPB"/>
</dbReference>
<dbReference type="Proteomes" id="UP000053470">
    <property type="component" value="Unassembled WGS sequence"/>
</dbReference>
<feature type="region of interest" description="Disordered" evidence="1">
    <location>
        <begin position="273"/>
        <end position="294"/>
    </location>
</feature>